<sequence length="211" mass="23729">MKIITKEESDTQMRATAVGGAKGFAGGLAVALPMSYLLNKRWGYYRALPPSLKAFGVIIVAVPAFVINAEHSGLRYEKERRTDFGKLEMDAKEAVRQAKWDRMTVTQKFQDVAARHEYGFIGGAWATSMIGAFGYIMRNPYETLPQKLVQARMWAQGLTIGVLIAAAVLTHSRKMKSMDEYGHRLVEPDHSWRDIIEQEERNAHAKPGSER</sequence>
<dbReference type="Proteomes" id="UP000076871">
    <property type="component" value="Unassembled WGS sequence"/>
</dbReference>
<accession>A0A165I4T1</accession>
<evidence type="ECO:0000256" key="4">
    <source>
        <dbReference type="ARBA" id="ARBA00023136"/>
    </source>
</evidence>
<name>A0A165I4T1_9APHY</name>
<protein>
    <recommendedName>
        <fullName evidence="6">HIG1 domain-containing protein</fullName>
    </recommendedName>
</protein>
<dbReference type="InParanoid" id="A0A165I4T1"/>
<dbReference type="PANTHER" id="PTHR28018:SF3">
    <property type="entry name" value="RESPIRATORY SUPERCOMPLEX FACTOR 2, MITOCHONDRIAL"/>
    <property type="match status" value="1"/>
</dbReference>
<evidence type="ECO:0000256" key="1">
    <source>
        <dbReference type="ARBA" id="ARBA00004173"/>
    </source>
</evidence>
<feature type="transmembrane region" description="Helical" evidence="5">
    <location>
        <begin position="21"/>
        <end position="38"/>
    </location>
</feature>
<gene>
    <name evidence="7" type="ORF">LAESUDRAFT_718871</name>
</gene>
<dbReference type="PROSITE" id="PS51503">
    <property type="entry name" value="HIG1"/>
    <property type="match status" value="1"/>
</dbReference>
<evidence type="ECO:0000256" key="3">
    <source>
        <dbReference type="ARBA" id="ARBA00022989"/>
    </source>
</evidence>
<dbReference type="GO" id="GO:0005739">
    <property type="term" value="C:mitochondrion"/>
    <property type="evidence" value="ECO:0007669"/>
    <property type="project" value="UniProtKB-SubCell"/>
</dbReference>
<evidence type="ECO:0000256" key="5">
    <source>
        <dbReference type="SAM" id="Phobius"/>
    </source>
</evidence>
<dbReference type="AlphaFoldDB" id="A0A165I4T1"/>
<feature type="transmembrane region" description="Helical" evidence="5">
    <location>
        <begin position="50"/>
        <end position="69"/>
    </location>
</feature>
<feature type="domain" description="HIG1" evidence="6">
    <location>
        <begin position="90"/>
        <end position="181"/>
    </location>
</feature>
<dbReference type="RefSeq" id="XP_040770104.1">
    <property type="nucleotide sequence ID" value="XM_040907519.1"/>
</dbReference>
<dbReference type="GO" id="GO:0033617">
    <property type="term" value="P:mitochondrial respiratory chain complex IV assembly"/>
    <property type="evidence" value="ECO:0007669"/>
    <property type="project" value="TreeGrafter"/>
</dbReference>
<dbReference type="InterPro" id="IPR007667">
    <property type="entry name" value="Hypoxia_induced_domain"/>
</dbReference>
<organism evidence="7 8">
    <name type="scientific">Laetiporus sulphureus 93-53</name>
    <dbReference type="NCBI Taxonomy" id="1314785"/>
    <lineage>
        <taxon>Eukaryota</taxon>
        <taxon>Fungi</taxon>
        <taxon>Dikarya</taxon>
        <taxon>Basidiomycota</taxon>
        <taxon>Agaricomycotina</taxon>
        <taxon>Agaricomycetes</taxon>
        <taxon>Polyporales</taxon>
        <taxon>Laetiporus</taxon>
    </lineage>
</organism>
<comment type="subcellular location">
    <subcellularLocation>
        <location evidence="1">Mitochondrion</location>
    </subcellularLocation>
</comment>
<keyword evidence="2 5" id="KW-0812">Transmembrane</keyword>
<keyword evidence="3 5" id="KW-1133">Transmembrane helix</keyword>
<dbReference type="EMBL" id="KV427605">
    <property type="protein sequence ID" value="KZT12594.1"/>
    <property type="molecule type" value="Genomic_DNA"/>
</dbReference>
<dbReference type="Pfam" id="PF04588">
    <property type="entry name" value="HIG_1_N"/>
    <property type="match status" value="1"/>
</dbReference>
<feature type="transmembrane region" description="Helical" evidence="5">
    <location>
        <begin position="149"/>
        <end position="169"/>
    </location>
</feature>
<evidence type="ECO:0000313" key="8">
    <source>
        <dbReference type="Proteomes" id="UP000076871"/>
    </source>
</evidence>
<evidence type="ECO:0000259" key="6">
    <source>
        <dbReference type="PROSITE" id="PS51503"/>
    </source>
</evidence>
<evidence type="ECO:0000313" key="7">
    <source>
        <dbReference type="EMBL" id="KZT12594.1"/>
    </source>
</evidence>
<dbReference type="STRING" id="1314785.A0A165I4T1"/>
<dbReference type="InterPro" id="IPR040153">
    <property type="entry name" value="Rcf2"/>
</dbReference>
<proteinExistence type="predicted"/>
<feature type="transmembrane region" description="Helical" evidence="5">
    <location>
        <begin position="118"/>
        <end position="137"/>
    </location>
</feature>
<keyword evidence="8" id="KW-1185">Reference proteome</keyword>
<reference evidence="7 8" key="1">
    <citation type="journal article" date="2016" name="Mol. Biol. Evol.">
        <title>Comparative Genomics of Early-Diverging Mushroom-Forming Fungi Provides Insights into the Origins of Lignocellulose Decay Capabilities.</title>
        <authorList>
            <person name="Nagy L.G."/>
            <person name="Riley R."/>
            <person name="Tritt A."/>
            <person name="Adam C."/>
            <person name="Daum C."/>
            <person name="Floudas D."/>
            <person name="Sun H."/>
            <person name="Yadav J.S."/>
            <person name="Pangilinan J."/>
            <person name="Larsson K.H."/>
            <person name="Matsuura K."/>
            <person name="Barry K."/>
            <person name="Labutti K."/>
            <person name="Kuo R."/>
            <person name="Ohm R.A."/>
            <person name="Bhattacharya S.S."/>
            <person name="Shirouzu T."/>
            <person name="Yoshinaga Y."/>
            <person name="Martin F.M."/>
            <person name="Grigoriev I.V."/>
            <person name="Hibbett D.S."/>
        </authorList>
    </citation>
    <scope>NUCLEOTIDE SEQUENCE [LARGE SCALE GENOMIC DNA]</scope>
    <source>
        <strain evidence="7 8">93-53</strain>
    </source>
</reference>
<dbReference type="PANTHER" id="PTHR28018">
    <property type="entry name" value="RESPIRATORY SUPERCOMPLEX FACTOR 2, MITOCHONDRIAL"/>
    <property type="match status" value="1"/>
</dbReference>
<keyword evidence="4 5" id="KW-0472">Membrane</keyword>
<dbReference type="OrthoDB" id="1915122at2759"/>
<dbReference type="FunCoup" id="A0A165I4T1">
    <property type="interactions" value="59"/>
</dbReference>
<evidence type="ECO:0000256" key="2">
    <source>
        <dbReference type="ARBA" id="ARBA00022692"/>
    </source>
</evidence>
<dbReference type="GeneID" id="63824548"/>